<dbReference type="InterPro" id="IPR029044">
    <property type="entry name" value="Nucleotide-diphossugar_trans"/>
</dbReference>
<sequence>MSVMAIVIACGKEEEIASGTEAAFLPLGSGPILLHSLKTFEDADCIDHIVVVVRKERVESTIHAIKRFGCTKVHGVVIGGVNRLSSLRTVFSKIQTDPGVVVIHEASRPFLTQNVLSETVKRAKRYGSCIAAHKIEDATKYAPKGSRVVETLDRNTVWAAQTPQAFKTPVIKEVIDSKNKGMKLIDDESSLVMPSTETHLFEAGFENMKIRTRHDLEVAAALLHAKLVGDDAPGEGKR</sequence>
<dbReference type="InterPro" id="IPR050088">
    <property type="entry name" value="IspD/TarI_cytidylyltransf_bact"/>
</dbReference>
<proteinExistence type="predicted"/>
<dbReference type="PANTHER" id="PTHR32125:SF4">
    <property type="entry name" value="2-C-METHYL-D-ERYTHRITOL 4-PHOSPHATE CYTIDYLYLTRANSFERASE, CHLOROPLASTIC"/>
    <property type="match status" value="1"/>
</dbReference>
<dbReference type="InterPro" id="IPR034683">
    <property type="entry name" value="IspD/TarI"/>
</dbReference>
<keyword evidence="1" id="KW-0808">Transferase</keyword>
<name>A0ABU5MU32_9BACT</name>
<reference evidence="3 4" key="1">
    <citation type="journal article" date="2024" name="Appl. Environ. Microbiol.">
        <title>Pontiella agarivorans sp. nov., a novel marine anaerobic bacterium capable of degrading macroalgal polysaccharides and fixing nitrogen.</title>
        <authorList>
            <person name="Liu N."/>
            <person name="Kivenson V."/>
            <person name="Peng X."/>
            <person name="Cui Z."/>
            <person name="Lankiewicz T.S."/>
            <person name="Gosselin K.M."/>
            <person name="English C.J."/>
            <person name="Blair E.M."/>
            <person name="O'Malley M.A."/>
            <person name="Valentine D.L."/>
        </authorList>
    </citation>
    <scope>NUCLEOTIDE SEQUENCE [LARGE SCALE GENOMIC DNA]</scope>
    <source>
        <strain evidence="3 4">NLcol2</strain>
    </source>
</reference>
<organism evidence="3 4">
    <name type="scientific">Pontiella agarivorans</name>
    <dbReference type="NCBI Taxonomy" id="3038953"/>
    <lineage>
        <taxon>Bacteria</taxon>
        <taxon>Pseudomonadati</taxon>
        <taxon>Kiritimatiellota</taxon>
        <taxon>Kiritimatiellia</taxon>
        <taxon>Kiritimatiellales</taxon>
        <taxon>Pontiellaceae</taxon>
        <taxon>Pontiella</taxon>
    </lineage>
</organism>
<accession>A0ABU5MU32</accession>
<dbReference type="EMBL" id="JARVCO010000002">
    <property type="protein sequence ID" value="MDZ8117667.1"/>
    <property type="molecule type" value="Genomic_DNA"/>
</dbReference>
<dbReference type="Pfam" id="PF01128">
    <property type="entry name" value="IspD"/>
    <property type="match status" value="1"/>
</dbReference>
<dbReference type="Gene3D" id="3.90.550.10">
    <property type="entry name" value="Spore Coat Polysaccharide Biosynthesis Protein SpsA, Chain A"/>
    <property type="match status" value="1"/>
</dbReference>
<dbReference type="Proteomes" id="UP001290861">
    <property type="component" value="Unassembled WGS sequence"/>
</dbReference>
<gene>
    <name evidence="3" type="ORF">P9H32_03430</name>
</gene>
<dbReference type="SUPFAM" id="SSF53448">
    <property type="entry name" value="Nucleotide-diphospho-sugar transferases"/>
    <property type="match status" value="1"/>
</dbReference>
<dbReference type="GO" id="GO:0016779">
    <property type="term" value="F:nucleotidyltransferase activity"/>
    <property type="evidence" value="ECO:0007669"/>
    <property type="project" value="UniProtKB-KW"/>
</dbReference>
<dbReference type="RefSeq" id="WP_322607466.1">
    <property type="nucleotide sequence ID" value="NZ_JARVCO010000002.1"/>
</dbReference>
<evidence type="ECO:0000256" key="2">
    <source>
        <dbReference type="ARBA" id="ARBA00022695"/>
    </source>
</evidence>
<keyword evidence="4" id="KW-1185">Reference proteome</keyword>
<protein>
    <submittedName>
        <fullName evidence="3">2-C-methyl-D-erythritol 4-phosphate cytidylyltransferase</fullName>
    </submittedName>
</protein>
<evidence type="ECO:0000256" key="1">
    <source>
        <dbReference type="ARBA" id="ARBA00022679"/>
    </source>
</evidence>
<comment type="caution">
    <text evidence="3">The sequence shown here is derived from an EMBL/GenBank/DDBJ whole genome shotgun (WGS) entry which is preliminary data.</text>
</comment>
<evidence type="ECO:0000313" key="3">
    <source>
        <dbReference type="EMBL" id="MDZ8117667.1"/>
    </source>
</evidence>
<keyword evidence="2 3" id="KW-0548">Nucleotidyltransferase</keyword>
<dbReference type="PANTHER" id="PTHR32125">
    <property type="entry name" value="2-C-METHYL-D-ERYTHRITOL 4-PHOSPHATE CYTIDYLYLTRANSFERASE, CHLOROPLASTIC"/>
    <property type="match status" value="1"/>
</dbReference>
<evidence type="ECO:0000313" key="4">
    <source>
        <dbReference type="Proteomes" id="UP001290861"/>
    </source>
</evidence>